<dbReference type="InterPro" id="IPR018317">
    <property type="entry name" value="QueC"/>
</dbReference>
<sequence>MQNQEQKPANVLWTGGWDSTYRVIQLVRQGRPVNPHYIIDNNRDSTDIEIKTIKRISSILNEKYGELISDAKIVNSRQLPSRPEIHKAHRKIIEESYLGSQYIILASYCKEFEVNDLNLCIHKDDKAYDHVSDFIEPAEDDGYRLSASSPDHISELFRYFVFPILNLTKLEMEDHTRTWNFQEIMEMTWFCHTPFMGKPCGTCYPCMYTINEGLSRRFSKIALIRYRMKLELRKYPTLVRYVQRVIKS</sequence>
<evidence type="ECO:0000313" key="3">
    <source>
        <dbReference type="Proteomes" id="UP000198762"/>
    </source>
</evidence>
<proteinExistence type="predicted"/>
<dbReference type="OrthoDB" id="597561at2"/>
<gene>
    <name evidence="2" type="ORF">SAMN04487962_1237</name>
</gene>
<protein>
    <submittedName>
        <fullName evidence="2">Queuosine biosynthesis protein QueC</fullName>
    </submittedName>
</protein>
<dbReference type="InterPro" id="IPR014729">
    <property type="entry name" value="Rossmann-like_a/b/a_fold"/>
</dbReference>
<dbReference type="Gene3D" id="3.40.50.620">
    <property type="entry name" value="HUPs"/>
    <property type="match status" value="1"/>
</dbReference>
<dbReference type="AlphaFoldDB" id="A0A1I0H1I2"/>
<dbReference type="Pfam" id="PF06508">
    <property type="entry name" value="QueC"/>
    <property type="match status" value="1"/>
</dbReference>
<evidence type="ECO:0000313" key="2">
    <source>
        <dbReference type="EMBL" id="SET77429.1"/>
    </source>
</evidence>
<dbReference type="GO" id="GO:0008616">
    <property type="term" value="P:tRNA queuosine(34) biosynthetic process"/>
    <property type="evidence" value="ECO:0007669"/>
    <property type="project" value="UniProtKB-KW"/>
</dbReference>
<organism evidence="2 3">
    <name type="scientific">Marinobacter segnicrescens</name>
    <dbReference type="NCBI Taxonomy" id="430453"/>
    <lineage>
        <taxon>Bacteria</taxon>
        <taxon>Pseudomonadati</taxon>
        <taxon>Pseudomonadota</taxon>
        <taxon>Gammaproteobacteria</taxon>
        <taxon>Pseudomonadales</taxon>
        <taxon>Marinobacteraceae</taxon>
        <taxon>Marinobacter</taxon>
    </lineage>
</organism>
<evidence type="ECO:0000256" key="1">
    <source>
        <dbReference type="ARBA" id="ARBA00022785"/>
    </source>
</evidence>
<accession>A0A1I0H1I2</accession>
<dbReference type="Proteomes" id="UP000198762">
    <property type="component" value="Unassembled WGS sequence"/>
</dbReference>
<reference evidence="3" key="1">
    <citation type="submission" date="2016-10" db="EMBL/GenBank/DDBJ databases">
        <authorList>
            <person name="Varghese N."/>
            <person name="Submissions S."/>
        </authorList>
    </citation>
    <scope>NUCLEOTIDE SEQUENCE [LARGE SCALE GENOMIC DNA]</scope>
    <source>
        <strain evidence="3">CGMCC 1.6489</strain>
    </source>
</reference>
<dbReference type="EMBL" id="FOHZ01000023">
    <property type="protein sequence ID" value="SET77429.1"/>
    <property type="molecule type" value="Genomic_DNA"/>
</dbReference>
<keyword evidence="3" id="KW-1185">Reference proteome</keyword>
<dbReference type="STRING" id="430453.SAMN04487962_1237"/>
<name>A0A1I0H1I2_9GAMM</name>
<dbReference type="RefSeq" id="WP_091854246.1">
    <property type="nucleotide sequence ID" value="NZ_FOHZ01000023.1"/>
</dbReference>
<keyword evidence="1" id="KW-0671">Queuosine biosynthesis</keyword>
<dbReference type="SUPFAM" id="SSF52402">
    <property type="entry name" value="Adenine nucleotide alpha hydrolases-like"/>
    <property type="match status" value="1"/>
</dbReference>